<name>D2R350_PIRSD</name>
<dbReference type="Proteomes" id="UP000001887">
    <property type="component" value="Chromosome"/>
</dbReference>
<dbReference type="AlphaFoldDB" id="D2R350"/>
<accession>D2R350</accession>
<dbReference type="STRING" id="530564.Psta_4133"/>
<evidence type="ECO:0000313" key="1">
    <source>
        <dbReference type="EMBL" id="ADB18783.1"/>
    </source>
</evidence>
<evidence type="ECO:0000313" key="2">
    <source>
        <dbReference type="Proteomes" id="UP000001887"/>
    </source>
</evidence>
<dbReference type="KEGG" id="psl:Psta_4133"/>
<dbReference type="OrthoDB" id="285058at2"/>
<dbReference type="HOGENOM" id="CLU_113730_0_0_0"/>
<reference evidence="1 2" key="1">
    <citation type="journal article" date="2009" name="Stand. Genomic Sci.">
        <title>Complete genome sequence of Pirellula staleyi type strain (ATCC 27377).</title>
        <authorList>
            <person name="Clum A."/>
            <person name="Tindall B.J."/>
            <person name="Sikorski J."/>
            <person name="Ivanova N."/>
            <person name="Mavrommatis K."/>
            <person name="Lucas S."/>
            <person name="Glavina del Rio T."/>
            <person name="Nolan M."/>
            <person name="Chen F."/>
            <person name="Tice H."/>
            <person name="Pitluck S."/>
            <person name="Cheng J.F."/>
            <person name="Chertkov O."/>
            <person name="Brettin T."/>
            <person name="Han C."/>
            <person name="Detter J.C."/>
            <person name="Kuske C."/>
            <person name="Bruce D."/>
            <person name="Goodwin L."/>
            <person name="Ovchinikova G."/>
            <person name="Pati A."/>
            <person name="Mikhailova N."/>
            <person name="Chen A."/>
            <person name="Palaniappan K."/>
            <person name="Land M."/>
            <person name="Hauser L."/>
            <person name="Chang Y.J."/>
            <person name="Jeffries C.D."/>
            <person name="Chain P."/>
            <person name="Rohde M."/>
            <person name="Goker M."/>
            <person name="Bristow J."/>
            <person name="Eisen J.A."/>
            <person name="Markowitz V."/>
            <person name="Hugenholtz P."/>
            <person name="Kyrpides N.C."/>
            <person name="Klenk H.P."/>
            <person name="Lapidus A."/>
        </authorList>
    </citation>
    <scope>NUCLEOTIDE SEQUENCE [LARGE SCALE GENOMIC DNA]</scope>
    <source>
        <strain evidence="2">ATCC 27377 / DSM 6068 / ICPB 4128</strain>
    </source>
</reference>
<gene>
    <name evidence="1" type="ordered locus">Psta_4133</name>
</gene>
<proteinExistence type="predicted"/>
<keyword evidence="2" id="KW-1185">Reference proteome</keyword>
<sequence>MQRPFLQRVSQSTASGSPYRAARLLAMWGAAMWSAVMLAGCSDGGLQGPHACVPVTGKVMYAAHPAAGAQVSLVPEVASPADWPLGYPRGTVADDGSLVISTFKPGDGAPIGAYKIAVYWPATPIAAQSDREEDLEPLDRLYGKFSTPATSPLRAVIEPSSTELSPIDLSLP</sequence>
<organism evidence="1 2">
    <name type="scientific">Pirellula staleyi (strain ATCC 27377 / DSM 6068 / ICPB 4128)</name>
    <name type="common">Pirella staleyi</name>
    <dbReference type="NCBI Taxonomy" id="530564"/>
    <lineage>
        <taxon>Bacteria</taxon>
        <taxon>Pseudomonadati</taxon>
        <taxon>Planctomycetota</taxon>
        <taxon>Planctomycetia</taxon>
        <taxon>Pirellulales</taxon>
        <taxon>Pirellulaceae</taxon>
        <taxon>Pirellula</taxon>
    </lineage>
</organism>
<dbReference type="EMBL" id="CP001848">
    <property type="protein sequence ID" value="ADB18783.1"/>
    <property type="molecule type" value="Genomic_DNA"/>
</dbReference>
<evidence type="ECO:0008006" key="3">
    <source>
        <dbReference type="Google" id="ProtNLM"/>
    </source>
</evidence>
<protein>
    <recommendedName>
        <fullName evidence="3">Lipoprotein</fullName>
    </recommendedName>
</protein>
<dbReference type="eggNOG" id="ENOG502ZW93">
    <property type="taxonomic scope" value="Bacteria"/>
</dbReference>